<protein>
    <submittedName>
        <fullName evidence="2">Uncharacterized protein</fullName>
    </submittedName>
</protein>
<feature type="transmembrane region" description="Helical" evidence="1">
    <location>
        <begin position="66"/>
        <end position="87"/>
    </location>
</feature>
<evidence type="ECO:0000313" key="2">
    <source>
        <dbReference type="EMBL" id="QSS64316.1"/>
    </source>
</evidence>
<accession>A0A8A1MCT3</accession>
<gene>
    <name evidence="2" type="ORF">I7I51_01382</name>
</gene>
<proteinExistence type="predicted"/>
<keyword evidence="1" id="KW-0812">Transmembrane</keyword>
<dbReference type="EMBL" id="CP069114">
    <property type="protein sequence ID" value="QSS64316.1"/>
    <property type="molecule type" value="Genomic_DNA"/>
</dbReference>
<reference evidence="2" key="1">
    <citation type="submission" date="2021-01" db="EMBL/GenBank/DDBJ databases">
        <title>Chromosome-level genome assembly of a human fungal pathogen reveals clustering of transcriptionally co-regulated genes.</title>
        <authorList>
            <person name="Voorhies M."/>
            <person name="Cohen S."/>
            <person name="Shea T.P."/>
            <person name="Petrus S."/>
            <person name="Munoz J.F."/>
            <person name="Poplawski S."/>
            <person name="Goldman W.E."/>
            <person name="Michael T."/>
            <person name="Cuomo C.A."/>
            <person name="Sil A."/>
            <person name="Beyhan S."/>
        </authorList>
    </citation>
    <scope>NUCLEOTIDE SEQUENCE</scope>
    <source>
        <strain evidence="2">WU24</strain>
    </source>
</reference>
<evidence type="ECO:0000256" key="1">
    <source>
        <dbReference type="SAM" id="Phobius"/>
    </source>
</evidence>
<keyword evidence="1" id="KW-0472">Membrane</keyword>
<sequence length="137" mass="15322">MTLSNYLSPGLEAGQMIIEATSTSLILYTSRHIFGYSSHGGSATSARKCLHEGERKKGSCKLNRNVLVNLWVQGCIVGVACQCAVWRNEQWLFLLLCGESLIYLLVPGALSSAVSDSLVFTRVRSRTKKFWYRREET</sequence>
<feature type="transmembrane region" description="Helical" evidence="1">
    <location>
        <begin position="93"/>
        <end position="120"/>
    </location>
</feature>
<dbReference type="AlphaFoldDB" id="A0A8A1MCT3"/>
<dbReference type="Proteomes" id="UP000663671">
    <property type="component" value="Chromosome 1"/>
</dbReference>
<organism evidence="2 3">
    <name type="scientific">Ajellomyces capsulatus</name>
    <name type="common">Darling's disease fungus</name>
    <name type="synonym">Histoplasma capsulatum</name>
    <dbReference type="NCBI Taxonomy" id="5037"/>
    <lineage>
        <taxon>Eukaryota</taxon>
        <taxon>Fungi</taxon>
        <taxon>Dikarya</taxon>
        <taxon>Ascomycota</taxon>
        <taxon>Pezizomycotina</taxon>
        <taxon>Eurotiomycetes</taxon>
        <taxon>Eurotiomycetidae</taxon>
        <taxon>Onygenales</taxon>
        <taxon>Ajellomycetaceae</taxon>
        <taxon>Histoplasma</taxon>
    </lineage>
</organism>
<dbReference type="VEuPathDB" id="FungiDB:I7I51_01382"/>
<evidence type="ECO:0000313" key="3">
    <source>
        <dbReference type="Proteomes" id="UP000663671"/>
    </source>
</evidence>
<keyword evidence="1" id="KW-1133">Transmembrane helix</keyword>
<name>A0A8A1MCT3_AJECA</name>